<proteinExistence type="inferred from homology"/>
<keyword evidence="8 9" id="KW-0472">Membrane</keyword>
<evidence type="ECO:0000256" key="4">
    <source>
        <dbReference type="ARBA" id="ARBA00022475"/>
    </source>
</evidence>
<dbReference type="EMBL" id="JADJEV010000005">
    <property type="protein sequence ID" value="MBK6975421.1"/>
    <property type="molecule type" value="Genomic_DNA"/>
</dbReference>
<evidence type="ECO:0000256" key="8">
    <source>
        <dbReference type="ARBA" id="ARBA00023136"/>
    </source>
</evidence>
<dbReference type="PANTHER" id="PTHR34308">
    <property type="entry name" value="COBALAMIN BIOSYNTHESIS PROTEIN CBIB"/>
    <property type="match status" value="1"/>
</dbReference>
<dbReference type="GO" id="GO:0009236">
    <property type="term" value="P:cobalamin biosynthetic process"/>
    <property type="evidence" value="ECO:0007669"/>
    <property type="project" value="UniProtKB-UniRule"/>
</dbReference>
<keyword evidence="6 9" id="KW-0812">Transmembrane</keyword>
<dbReference type="HAMAP" id="MF_00024">
    <property type="entry name" value="CobD_CbiB"/>
    <property type="match status" value="1"/>
</dbReference>
<evidence type="ECO:0000256" key="2">
    <source>
        <dbReference type="ARBA" id="ARBA00004953"/>
    </source>
</evidence>
<feature type="transmembrane region" description="Helical" evidence="9">
    <location>
        <begin position="76"/>
        <end position="95"/>
    </location>
</feature>
<reference evidence="10" key="1">
    <citation type="submission" date="2020-10" db="EMBL/GenBank/DDBJ databases">
        <title>Connecting structure to function with the recovery of over 1000 high-quality activated sludge metagenome-assembled genomes encoding full-length rRNA genes using long-read sequencing.</title>
        <authorList>
            <person name="Singleton C.M."/>
            <person name="Petriglieri F."/>
            <person name="Kristensen J.M."/>
            <person name="Kirkegaard R.H."/>
            <person name="Michaelsen T.Y."/>
            <person name="Andersen M.H."/>
            <person name="Karst S.M."/>
            <person name="Dueholm M.S."/>
            <person name="Nielsen P.H."/>
            <person name="Albertsen M."/>
        </authorList>
    </citation>
    <scope>NUCLEOTIDE SEQUENCE</scope>
    <source>
        <strain evidence="10">Bjer_18-Q3-R1-45_BAT3C.347</strain>
    </source>
</reference>
<evidence type="ECO:0000256" key="3">
    <source>
        <dbReference type="ARBA" id="ARBA00006263"/>
    </source>
</evidence>
<comment type="pathway">
    <text evidence="2 9">Cofactor biosynthesis; adenosylcobalamin biosynthesis.</text>
</comment>
<feature type="transmembrane region" description="Helical" evidence="9">
    <location>
        <begin position="286"/>
        <end position="307"/>
    </location>
</feature>
<organism evidence="10 11">
    <name type="scientific">Candidatus Methylophosphatis roskildensis</name>
    <dbReference type="NCBI Taxonomy" id="2899263"/>
    <lineage>
        <taxon>Bacteria</taxon>
        <taxon>Pseudomonadati</taxon>
        <taxon>Pseudomonadota</taxon>
        <taxon>Betaproteobacteria</taxon>
        <taxon>Nitrosomonadales</taxon>
        <taxon>Sterolibacteriaceae</taxon>
        <taxon>Candidatus Methylophosphatis</taxon>
    </lineage>
</organism>
<comment type="subcellular location">
    <subcellularLocation>
        <location evidence="1 9">Cell membrane</location>
        <topology evidence="1 9">Multi-pass membrane protein</topology>
    </subcellularLocation>
</comment>
<evidence type="ECO:0000256" key="1">
    <source>
        <dbReference type="ARBA" id="ARBA00004651"/>
    </source>
</evidence>
<dbReference type="Proteomes" id="UP000807785">
    <property type="component" value="Unassembled WGS sequence"/>
</dbReference>
<sequence length="309" mass="34332">MSLLSLIFSLLLEQARPLPETVWASRGIVARYAAFIEQRFNAGEVHHGMIGWLVAVLPPVLIATFAYYLLFLVQPLLALAWNILVLYLTMGFRQVSHYFSETQQALQAGELERARERLGSWRARLSDRLSSSEVARVSIEEALLASHRHVFAVVLWFILLPGPSGAVLYRLANHLARDWGGRSDAEFGAFGQFARKAFEIIDWLPARCTAFAFSIVGDFEDAIYCWRTQAARWPDLASGILISSGAGALGVRLGMPLHDTGEVVERPEMGLGDDADADFMQSAIGLIWRTLVLFLLLLALLWVSSWVGG</sequence>
<accession>A0A9D7E2R1</accession>
<dbReference type="GO" id="GO:0005886">
    <property type="term" value="C:plasma membrane"/>
    <property type="evidence" value="ECO:0007669"/>
    <property type="project" value="UniProtKB-SubCell"/>
</dbReference>
<evidence type="ECO:0000256" key="6">
    <source>
        <dbReference type="ARBA" id="ARBA00022692"/>
    </source>
</evidence>
<dbReference type="AlphaFoldDB" id="A0A9D7E2R1"/>
<evidence type="ECO:0000313" key="10">
    <source>
        <dbReference type="EMBL" id="MBK6975421.1"/>
    </source>
</evidence>
<protein>
    <recommendedName>
        <fullName evidence="9">Cobalamin biosynthesis protein CobD</fullName>
    </recommendedName>
</protein>
<evidence type="ECO:0000256" key="9">
    <source>
        <dbReference type="HAMAP-Rule" id="MF_00024"/>
    </source>
</evidence>
<comment type="caution">
    <text evidence="10">The sequence shown here is derived from an EMBL/GenBank/DDBJ whole genome shotgun (WGS) entry which is preliminary data.</text>
</comment>
<feature type="transmembrane region" description="Helical" evidence="9">
    <location>
        <begin position="150"/>
        <end position="172"/>
    </location>
</feature>
<keyword evidence="7 9" id="KW-1133">Transmembrane helix</keyword>
<dbReference type="GO" id="GO:0015420">
    <property type="term" value="F:ABC-type vitamin B12 transporter activity"/>
    <property type="evidence" value="ECO:0007669"/>
    <property type="project" value="UniProtKB-UniRule"/>
</dbReference>
<evidence type="ECO:0000313" key="11">
    <source>
        <dbReference type="Proteomes" id="UP000807785"/>
    </source>
</evidence>
<keyword evidence="5 9" id="KW-0169">Cobalamin biosynthesis</keyword>
<comment type="caution">
    <text evidence="9">Lacks conserved residue(s) required for the propagation of feature annotation.</text>
</comment>
<evidence type="ECO:0000256" key="7">
    <source>
        <dbReference type="ARBA" id="ARBA00022989"/>
    </source>
</evidence>
<gene>
    <name evidence="9" type="primary">cobD</name>
    <name evidence="10" type="ORF">IPH26_21555</name>
</gene>
<comment type="similarity">
    <text evidence="3 9">Belongs to the CobD/CbiB family.</text>
</comment>
<evidence type="ECO:0000256" key="5">
    <source>
        <dbReference type="ARBA" id="ARBA00022573"/>
    </source>
</evidence>
<comment type="function">
    <text evidence="9">Converts cobyric acid to cobinamide by the addition of aminopropanol on the F carboxylic group.</text>
</comment>
<name>A0A9D7E2R1_9PROT</name>
<keyword evidence="4 9" id="KW-1003">Cell membrane</keyword>
<dbReference type="Pfam" id="PF03186">
    <property type="entry name" value="CobD_Cbib"/>
    <property type="match status" value="1"/>
</dbReference>
<dbReference type="GO" id="GO:0048472">
    <property type="term" value="F:threonine-phosphate decarboxylase activity"/>
    <property type="evidence" value="ECO:0007669"/>
    <property type="project" value="InterPro"/>
</dbReference>
<dbReference type="NCBIfam" id="NF005792">
    <property type="entry name" value="PRK07630.1"/>
    <property type="match status" value="1"/>
</dbReference>
<dbReference type="InterPro" id="IPR004485">
    <property type="entry name" value="Cobalamin_biosynth_CobD/CbiB"/>
</dbReference>
<feature type="transmembrane region" description="Helical" evidence="9">
    <location>
        <begin position="48"/>
        <end position="69"/>
    </location>
</feature>
<dbReference type="PANTHER" id="PTHR34308:SF1">
    <property type="entry name" value="COBALAMIN BIOSYNTHESIS PROTEIN CBIB"/>
    <property type="match status" value="1"/>
</dbReference>